<reference evidence="9 10" key="1">
    <citation type="submission" date="2016-11" db="EMBL/GenBank/DDBJ databases">
        <authorList>
            <person name="Jaros S."/>
            <person name="Januszkiewicz K."/>
            <person name="Wedrychowicz H."/>
        </authorList>
    </citation>
    <scope>NUCLEOTIDE SEQUENCE [LARGE SCALE GENOMIC DNA]</scope>
    <source>
        <strain evidence="9 10">GAS86</strain>
    </source>
</reference>
<evidence type="ECO:0000313" key="9">
    <source>
        <dbReference type="EMBL" id="SIO52864.1"/>
    </source>
</evidence>
<dbReference type="InterPro" id="IPR016036">
    <property type="entry name" value="Malonyl_transacylase_ACP-bd"/>
</dbReference>
<dbReference type="RefSeq" id="WP_074268226.1">
    <property type="nucleotide sequence ID" value="NZ_FSRM01000002.1"/>
</dbReference>
<dbReference type="Proteomes" id="UP000184693">
    <property type="component" value="Unassembled WGS sequence"/>
</dbReference>
<dbReference type="PANTHER" id="PTHR42681:SF1">
    <property type="entry name" value="MALONYL-COA-ACYL CARRIER PROTEIN TRANSACYLASE, MITOCHONDRIAL"/>
    <property type="match status" value="1"/>
</dbReference>
<accession>A0A1N6K8E9</accession>
<dbReference type="SUPFAM" id="SSF52151">
    <property type="entry name" value="FabD/lysophospholipase-like"/>
    <property type="match status" value="1"/>
</dbReference>
<dbReference type="InterPro" id="IPR001227">
    <property type="entry name" value="Ac_transferase_dom_sf"/>
</dbReference>
<evidence type="ECO:0000256" key="6">
    <source>
        <dbReference type="PIRNR" id="PIRNR000446"/>
    </source>
</evidence>
<dbReference type="OrthoDB" id="9808564at2"/>
<dbReference type="NCBIfam" id="TIGR03131">
    <property type="entry name" value="malonate_mdcH"/>
    <property type="match status" value="1"/>
</dbReference>
<dbReference type="InterPro" id="IPR017554">
    <property type="entry name" value="Malonate_deCOase_MdcHsu"/>
</dbReference>
<dbReference type="InterPro" id="IPR050858">
    <property type="entry name" value="Mal-CoA-ACP_Trans/PKS_FabD"/>
</dbReference>
<dbReference type="InterPro" id="IPR014043">
    <property type="entry name" value="Acyl_transferase_dom"/>
</dbReference>
<evidence type="ECO:0000313" key="10">
    <source>
        <dbReference type="Proteomes" id="UP000184693"/>
    </source>
</evidence>
<evidence type="ECO:0000256" key="3">
    <source>
        <dbReference type="ARBA" id="ARBA00022679"/>
    </source>
</evidence>
<dbReference type="PANTHER" id="PTHR42681">
    <property type="entry name" value="MALONYL-COA-ACYL CARRIER PROTEIN TRANSACYLASE, MITOCHONDRIAL"/>
    <property type="match status" value="1"/>
</dbReference>
<dbReference type="GO" id="GO:0006633">
    <property type="term" value="P:fatty acid biosynthetic process"/>
    <property type="evidence" value="ECO:0007669"/>
    <property type="project" value="TreeGrafter"/>
</dbReference>
<dbReference type="GO" id="GO:0005829">
    <property type="term" value="C:cytosol"/>
    <property type="evidence" value="ECO:0007669"/>
    <property type="project" value="TreeGrafter"/>
</dbReference>
<evidence type="ECO:0000256" key="7">
    <source>
        <dbReference type="PIRSR" id="PIRSR000446-1"/>
    </source>
</evidence>
<comment type="catalytic activity">
    <reaction evidence="5 6">
        <text>holo-[ACP] + malonyl-CoA = malonyl-[ACP] + CoA</text>
        <dbReference type="Rhea" id="RHEA:41792"/>
        <dbReference type="Rhea" id="RHEA-COMP:9623"/>
        <dbReference type="Rhea" id="RHEA-COMP:9685"/>
        <dbReference type="ChEBI" id="CHEBI:57287"/>
        <dbReference type="ChEBI" id="CHEBI:57384"/>
        <dbReference type="ChEBI" id="CHEBI:64479"/>
        <dbReference type="ChEBI" id="CHEBI:78449"/>
        <dbReference type="EC" id="2.3.1.39"/>
    </reaction>
</comment>
<evidence type="ECO:0000256" key="1">
    <source>
        <dbReference type="ARBA" id="ARBA00013258"/>
    </source>
</evidence>
<dbReference type="Pfam" id="PF00698">
    <property type="entry name" value="Acyl_transf_1"/>
    <property type="match status" value="1"/>
</dbReference>
<dbReference type="InterPro" id="IPR024925">
    <property type="entry name" value="Malonyl_CoA-ACP_transAc"/>
</dbReference>
<gene>
    <name evidence="9" type="ORF">SAMN05444168_6392</name>
</gene>
<evidence type="ECO:0000256" key="4">
    <source>
        <dbReference type="ARBA" id="ARBA00023315"/>
    </source>
</evidence>
<name>A0A1N6K8E9_9BURK</name>
<keyword evidence="4 6" id="KW-0012">Acyltransferase</keyword>
<dbReference type="SMART" id="SM00827">
    <property type="entry name" value="PKS_AT"/>
    <property type="match status" value="1"/>
</dbReference>
<dbReference type="EC" id="2.3.1.39" evidence="1 6"/>
<dbReference type="PIRSF" id="PIRSF000446">
    <property type="entry name" value="Mct"/>
    <property type="match status" value="1"/>
</dbReference>
<feature type="active site" evidence="7">
    <location>
        <position position="196"/>
    </location>
</feature>
<dbReference type="Gene3D" id="3.40.366.10">
    <property type="entry name" value="Malonyl-Coenzyme A Acyl Carrier Protein, domain 2"/>
    <property type="match status" value="1"/>
</dbReference>
<dbReference type="SUPFAM" id="SSF55048">
    <property type="entry name" value="Probable ACP-binding domain of malonyl-CoA ACP transacylase"/>
    <property type="match status" value="1"/>
</dbReference>
<dbReference type="InterPro" id="IPR016035">
    <property type="entry name" value="Acyl_Trfase/lysoPLipase"/>
</dbReference>
<evidence type="ECO:0000256" key="5">
    <source>
        <dbReference type="ARBA" id="ARBA00048462"/>
    </source>
</evidence>
<evidence type="ECO:0000256" key="2">
    <source>
        <dbReference type="ARBA" id="ARBA00018953"/>
    </source>
</evidence>
<feature type="active site" evidence="7">
    <location>
        <position position="86"/>
    </location>
</feature>
<dbReference type="GO" id="GO:0004314">
    <property type="term" value="F:[acyl-carrier-protein] S-malonyltransferase activity"/>
    <property type="evidence" value="ECO:0007669"/>
    <property type="project" value="UniProtKB-EC"/>
</dbReference>
<dbReference type="Gene3D" id="3.30.70.250">
    <property type="entry name" value="Malonyl-CoA ACP transacylase, ACP-binding"/>
    <property type="match status" value="1"/>
</dbReference>
<evidence type="ECO:0000259" key="8">
    <source>
        <dbReference type="SMART" id="SM00827"/>
    </source>
</evidence>
<proteinExistence type="inferred from homology"/>
<comment type="similarity">
    <text evidence="6">Belongs to the fabD family.</text>
</comment>
<feature type="domain" description="Malonyl-CoA:ACP transacylase (MAT)" evidence="8">
    <location>
        <begin position="7"/>
        <end position="308"/>
    </location>
</feature>
<sequence>MTLAYQFPGQGAQSAGFLHRLPQHPVVTATIDEASQVLGIDVLTLDTPDALRSTVAVQVGLVVAGVAASRVLADAQLSPDISAGLSVGAYAAAVSCGALAFPDALRMVHKRAELMETAYPSGYGLAAISGLTERQLETLAANQTKDGLPQVYIGNVNAPRQIVMAGADAALDALIERALAAGARKATRLAVSVPSHCELLGEAADALVDYARNVPFQAPKSVYVGNRGGRPLHTAEAIRDDLATNMRYTVRWFDALTVMLEMGAQVVVEAPPGQVLTDIVREQWPQAKAIALSSISPDQWVATVRRRVTSVSGAR</sequence>
<dbReference type="AlphaFoldDB" id="A0A1N6K8E9"/>
<protein>
    <recommendedName>
        <fullName evidence="2 6">Malonyl CoA-acyl carrier protein transacylase</fullName>
        <ecNumber evidence="1 6">2.3.1.39</ecNumber>
    </recommendedName>
</protein>
<keyword evidence="3 6" id="KW-0808">Transferase</keyword>
<dbReference type="EMBL" id="FSRM01000002">
    <property type="protein sequence ID" value="SIO52864.1"/>
    <property type="molecule type" value="Genomic_DNA"/>
</dbReference>
<organism evidence="9 10">
    <name type="scientific">Paraburkholderia phenazinium</name>
    <dbReference type="NCBI Taxonomy" id="60549"/>
    <lineage>
        <taxon>Bacteria</taxon>
        <taxon>Pseudomonadati</taxon>
        <taxon>Pseudomonadota</taxon>
        <taxon>Betaproteobacteria</taxon>
        <taxon>Burkholderiales</taxon>
        <taxon>Burkholderiaceae</taxon>
        <taxon>Paraburkholderia</taxon>
    </lineage>
</organism>